<keyword evidence="4" id="KW-0411">Iron-sulfur</keyword>
<dbReference type="KEGG" id="dfg:B0537_01490"/>
<keyword evidence="2" id="KW-0560">Oxidoreductase</keyword>
<accession>A0A1S6ISZ1</accession>
<dbReference type="Proteomes" id="UP000189464">
    <property type="component" value="Chromosome"/>
</dbReference>
<evidence type="ECO:0000256" key="4">
    <source>
        <dbReference type="ARBA" id="ARBA00023014"/>
    </source>
</evidence>
<reference evidence="7" key="2">
    <citation type="submission" date="2017-02" db="EMBL/GenBank/DDBJ databases">
        <authorList>
            <person name="Peterson S.W."/>
        </authorList>
    </citation>
    <scope>NUCLEOTIDE SEQUENCE</scope>
    <source>
        <strain evidence="7">GSS09</strain>
    </source>
</reference>
<protein>
    <submittedName>
        <fullName evidence="7">Methyl-viologen-reducing hydrogenase subunit delta</fullName>
    </submittedName>
</protein>
<proteinExistence type="predicted"/>
<dbReference type="InterPro" id="IPR003813">
    <property type="entry name" value="MvhD/FlpD"/>
</dbReference>
<dbReference type="GO" id="GO:0046872">
    <property type="term" value="F:metal ion binding"/>
    <property type="evidence" value="ECO:0007669"/>
    <property type="project" value="UniProtKB-KW"/>
</dbReference>
<keyword evidence="1" id="KW-0479">Metal-binding</keyword>
<dbReference type="GO" id="GO:0016491">
    <property type="term" value="F:oxidoreductase activity"/>
    <property type="evidence" value="ECO:0007669"/>
    <property type="project" value="UniProtKB-KW"/>
</dbReference>
<dbReference type="KEGG" id="dfg:B0537_01525"/>
<dbReference type="EMBL" id="CP019698">
    <property type="protein sequence ID" value="AQS57899.1"/>
    <property type="molecule type" value="Genomic_DNA"/>
</dbReference>
<evidence type="ECO:0000313" key="6">
    <source>
        <dbReference type="EMBL" id="AQS57893.1"/>
    </source>
</evidence>
<name>A0A1S6ISZ1_9FIRM</name>
<evidence type="ECO:0000313" key="7">
    <source>
        <dbReference type="EMBL" id="AQS57899.1"/>
    </source>
</evidence>
<feature type="domain" description="F420-non-reducing hydrogenase iron-sulfur subunit D" evidence="5">
    <location>
        <begin position="8"/>
        <end position="66"/>
    </location>
</feature>
<reference evidence="7 8" key="1">
    <citation type="journal article" date="2016" name="Int. J. Syst. Evol. Microbiol.">
        <title>Desulfotomaculum ferrireducens sp. nov., a moderately thermophilic sulfate-reducing and dissimilatory Fe(III)-reducing bacterium isolated from compost.</title>
        <authorList>
            <person name="Yang G."/>
            <person name="Guo J."/>
            <person name="Zhuang L."/>
            <person name="Yuan Y."/>
            <person name="Zhou S."/>
        </authorList>
    </citation>
    <scope>NUCLEOTIDE SEQUENCE [LARGE SCALE GENOMIC DNA]</scope>
    <source>
        <strain evidence="7 8">GSS09</strain>
    </source>
</reference>
<sequence length="66" mass="6976">MSAQEPKIVAFLCNWCSYAGADLAGVGRLQYPPNLRVVRVPCSGRINPLFIIGALRSGADAILTSG</sequence>
<dbReference type="OrthoDB" id="9785566at2"/>
<dbReference type="STRING" id="1833852.B0537_01490"/>
<keyword evidence="3" id="KW-0408">Iron</keyword>
<dbReference type="AlphaFoldDB" id="A0A1S6ISZ1"/>
<dbReference type="Pfam" id="PF02662">
    <property type="entry name" value="FlpD"/>
    <property type="match status" value="1"/>
</dbReference>
<gene>
    <name evidence="6" type="ORF">B0537_01490</name>
    <name evidence="7" type="ORF">B0537_01525</name>
</gene>
<evidence type="ECO:0000313" key="8">
    <source>
        <dbReference type="Proteomes" id="UP000189464"/>
    </source>
</evidence>
<dbReference type="EMBL" id="CP019698">
    <property type="protein sequence ID" value="AQS57893.1"/>
    <property type="molecule type" value="Genomic_DNA"/>
</dbReference>
<evidence type="ECO:0000256" key="1">
    <source>
        <dbReference type="ARBA" id="ARBA00022723"/>
    </source>
</evidence>
<evidence type="ECO:0000256" key="3">
    <source>
        <dbReference type="ARBA" id="ARBA00023004"/>
    </source>
</evidence>
<organism evidence="7 8">
    <name type="scientific">Desulforamulus ferrireducens</name>
    <dbReference type="NCBI Taxonomy" id="1833852"/>
    <lineage>
        <taxon>Bacteria</taxon>
        <taxon>Bacillati</taxon>
        <taxon>Bacillota</taxon>
        <taxon>Clostridia</taxon>
        <taxon>Eubacteriales</taxon>
        <taxon>Peptococcaceae</taxon>
        <taxon>Desulforamulus</taxon>
    </lineage>
</organism>
<evidence type="ECO:0000256" key="2">
    <source>
        <dbReference type="ARBA" id="ARBA00023002"/>
    </source>
</evidence>
<dbReference type="GO" id="GO:0051536">
    <property type="term" value="F:iron-sulfur cluster binding"/>
    <property type="evidence" value="ECO:0007669"/>
    <property type="project" value="UniProtKB-KW"/>
</dbReference>
<evidence type="ECO:0000259" key="5">
    <source>
        <dbReference type="Pfam" id="PF02662"/>
    </source>
</evidence>
<keyword evidence="8" id="KW-1185">Reference proteome</keyword>